<evidence type="ECO:0000313" key="1">
    <source>
        <dbReference type="EMBL" id="KRY76559.1"/>
    </source>
</evidence>
<name>A0A0V1J9E7_TRIPS</name>
<gene>
    <name evidence="1" type="ORF">T4A_3519</name>
    <name evidence="2" type="ORF">T4B_9282</name>
    <name evidence="3" type="ORF">T4C_12079</name>
</gene>
<sequence>MPVYEFGSFLFLKPNVALIHQLFECLLKKYASFRKCPILTTLIRQIKVHFGALFPPWEKGKPSAIRNIYEIDLFDINLVRFKSISSVLIVAELIRALGAD</sequence>
<dbReference type="EMBL" id="JYDS01000023">
    <property type="protein sequence ID" value="KRZ31612.1"/>
    <property type="molecule type" value="Genomic_DNA"/>
</dbReference>
<keyword evidence="5" id="KW-1185">Reference proteome</keyword>
<dbReference type="EMBL" id="JYDR01000011">
    <property type="protein sequence ID" value="KRY76559.1"/>
    <property type="molecule type" value="Genomic_DNA"/>
</dbReference>
<evidence type="ECO:0000313" key="3">
    <source>
        <dbReference type="EMBL" id="KRZ38147.1"/>
    </source>
</evidence>
<evidence type="ECO:0000313" key="2">
    <source>
        <dbReference type="EMBL" id="KRZ31612.1"/>
    </source>
</evidence>
<dbReference type="EMBL" id="JYDV01000049">
    <property type="protein sequence ID" value="KRZ38147.1"/>
    <property type="molecule type" value="Genomic_DNA"/>
</dbReference>
<comment type="caution">
    <text evidence="2">The sequence shown here is derived from an EMBL/GenBank/DDBJ whole genome shotgun (WGS) entry which is preliminary data.</text>
</comment>
<dbReference type="Proteomes" id="UP000054805">
    <property type="component" value="Unassembled WGS sequence"/>
</dbReference>
<proteinExistence type="predicted"/>
<dbReference type="Proteomes" id="UP000054826">
    <property type="component" value="Unassembled WGS sequence"/>
</dbReference>
<dbReference type="AlphaFoldDB" id="A0A0V1J9E7"/>
<protein>
    <submittedName>
        <fullName evidence="2">Uncharacterized protein</fullName>
    </submittedName>
</protein>
<organism evidence="2 5">
    <name type="scientific">Trichinella pseudospiralis</name>
    <name type="common">Parasitic roundworm</name>
    <dbReference type="NCBI Taxonomy" id="6337"/>
    <lineage>
        <taxon>Eukaryota</taxon>
        <taxon>Metazoa</taxon>
        <taxon>Ecdysozoa</taxon>
        <taxon>Nematoda</taxon>
        <taxon>Enoplea</taxon>
        <taxon>Dorylaimia</taxon>
        <taxon>Trichinellida</taxon>
        <taxon>Trichinellidae</taxon>
        <taxon>Trichinella</taxon>
    </lineage>
</organism>
<evidence type="ECO:0000313" key="5">
    <source>
        <dbReference type="Proteomes" id="UP000054805"/>
    </source>
</evidence>
<evidence type="ECO:0000313" key="4">
    <source>
        <dbReference type="Proteomes" id="UP000054632"/>
    </source>
</evidence>
<accession>A0A0V1J9E7</accession>
<dbReference type="Proteomes" id="UP000054632">
    <property type="component" value="Unassembled WGS sequence"/>
</dbReference>
<reference evidence="4 5" key="1">
    <citation type="submission" date="2015-01" db="EMBL/GenBank/DDBJ databases">
        <title>Evolution of Trichinella species and genotypes.</title>
        <authorList>
            <person name="Korhonen P.K."/>
            <person name="Edoardo P."/>
            <person name="Giuseppe L.R."/>
            <person name="Gasser R.B."/>
        </authorList>
    </citation>
    <scope>NUCLEOTIDE SEQUENCE [LARGE SCALE GENOMIC DNA]</scope>
    <source>
        <strain evidence="1">ISS13</strain>
        <strain evidence="3">ISS176</strain>
        <strain evidence="2">ISS588</strain>
    </source>
</reference>